<keyword evidence="2" id="KW-1185">Reference proteome</keyword>
<dbReference type="AlphaFoldDB" id="A0A9D4CXE3"/>
<dbReference type="Proteomes" id="UP000828390">
    <property type="component" value="Unassembled WGS sequence"/>
</dbReference>
<evidence type="ECO:0000313" key="2">
    <source>
        <dbReference type="Proteomes" id="UP000828390"/>
    </source>
</evidence>
<proteinExistence type="predicted"/>
<name>A0A9D4CXE3_DREPO</name>
<reference evidence="1" key="2">
    <citation type="submission" date="2020-11" db="EMBL/GenBank/DDBJ databases">
        <authorList>
            <person name="McCartney M.A."/>
            <person name="Auch B."/>
            <person name="Kono T."/>
            <person name="Mallez S."/>
            <person name="Becker A."/>
            <person name="Gohl D.M."/>
            <person name="Silverstein K.A.T."/>
            <person name="Koren S."/>
            <person name="Bechman K.B."/>
            <person name="Herman A."/>
            <person name="Abrahante J.E."/>
            <person name="Garbe J."/>
        </authorList>
    </citation>
    <scope>NUCLEOTIDE SEQUENCE</scope>
    <source>
        <strain evidence="1">Duluth1</strain>
        <tissue evidence="1">Whole animal</tissue>
    </source>
</reference>
<evidence type="ECO:0000313" key="1">
    <source>
        <dbReference type="EMBL" id="KAH3733791.1"/>
    </source>
</evidence>
<dbReference type="EMBL" id="JAIWYP010000011">
    <property type="protein sequence ID" value="KAH3733791.1"/>
    <property type="molecule type" value="Genomic_DNA"/>
</dbReference>
<sequence>MDQPTEGRLAYSSQNTIPFTSIGLDQTQEHQNRKIKDITLLKYCLAAPELAKISEEKDTMIGNTATSSKKASTVKYP</sequence>
<protein>
    <submittedName>
        <fullName evidence="1">Uncharacterized protein</fullName>
    </submittedName>
</protein>
<organism evidence="1 2">
    <name type="scientific">Dreissena polymorpha</name>
    <name type="common">Zebra mussel</name>
    <name type="synonym">Mytilus polymorpha</name>
    <dbReference type="NCBI Taxonomy" id="45954"/>
    <lineage>
        <taxon>Eukaryota</taxon>
        <taxon>Metazoa</taxon>
        <taxon>Spiralia</taxon>
        <taxon>Lophotrochozoa</taxon>
        <taxon>Mollusca</taxon>
        <taxon>Bivalvia</taxon>
        <taxon>Autobranchia</taxon>
        <taxon>Heteroconchia</taxon>
        <taxon>Euheterodonta</taxon>
        <taxon>Imparidentia</taxon>
        <taxon>Neoheterodontei</taxon>
        <taxon>Myida</taxon>
        <taxon>Dreissenoidea</taxon>
        <taxon>Dreissenidae</taxon>
        <taxon>Dreissena</taxon>
    </lineage>
</organism>
<gene>
    <name evidence="1" type="ORF">DPMN_040226</name>
</gene>
<reference evidence="1" key="1">
    <citation type="journal article" date="2019" name="bioRxiv">
        <title>The Genome of the Zebra Mussel, Dreissena polymorpha: A Resource for Invasive Species Research.</title>
        <authorList>
            <person name="McCartney M.A."/>
            <person name="Auch B."/>
            <person name="Kono T."/>
            <person name="Mallez S."/>
            <person name="Zhang Y."/>
            <person name="Obille A."/>
            <person name="Becker A."/>
            <person name="Abrahante J.E."/>
            <person name="Garbe J."/>
            <person name="Badalamenti J.P."/>
            <person name="Herman A."/>
            <person name="Mangelson H."/>
            <person name="Liachko I."/>
            <person name="Sullivan S."/>
            <person name="Sone E.D."/>
            <person name="Koren S."/>
            <person name="Silverstein K.A.T."/>
            <person name="Beckman K.B."/>
            <person name="Gohl D.M."/>
        </authorList>
    </citation>
    <scope>NUCLEOTIDE SEQUENCE</scope>
    <source>
        <strain evidence="1">Duluth1</strain>
        <tissue evidence="1">Whole animal</tissue>
    </source>
</reference>
<accession>A0A9D4CXE3</accession>
<comment type="caution">
    <text evidence="1">The sequence shown here is derived from an EMBL/GenBank/DDBJ whole genome shotgun (WGS) entry which is preliminary data.</text>
</comment>